<dbReference type="EMBL" id="JAEHFW010000001">
    <property type="protein sequence ID" value="MBK0378687.1"/>
    <property type="molecule type" value="Genomic_DNA"/>
</dbReference>
<sequence length="543" mass="57282">MKSALLKTSKQLTLLFLFLVGTLVACKKDGGVITPSVTETAQITDVSPKNPTPGDVVTITGTGFGATATDVKVTIGDTEVTIASVTNTEIKFTIPTNLPSGTLALFVKGIAANNKDPQGGTITITPTATIVPTFTAMAPTSGKTGDLITLTGTGFNTRLSENKVFFATTTGGTVVLATVKTATATQLTVEVPANVVTGNVIITVSGTNAVAAAGFNTTFTATTTTGTGGVSVDYINATSGSLNFSKIATASKEIGAMTLDRNNNIIYYSDFTTLNQASGQNTVYKVSTDGNSTPSVLTTDSRIEKIIKVATDAAGNVYVLKYEAAPSTYSVYKISADGATVTEVNKNFSLSSSYYYFFINSANEICIRPGFKIDASGAIVNSQYDLSGLRQQDGGAFIDGGNAYLVKTSDNSNVANNASFVKWDLNAGTITNAGFGISNLFSADDPKLFSSNGVISYLKYAFDDSNNMYAMLDHTYISGQISKTWMIRKYNTTTNTSTLLGTFLIKSPSVDLNNFNSIVEFVAAKNGDMFFKANLKDIIRIKQ</sequence>
<keyword evidence="4" id="KW-1185">Reference proteome</keyword>
<name>A0A934PSH6_9SPHI</name>
<gene>
    <name evidence="3" type="ORF">I5M19_05180</name>
</gene>
<protein>
    <submittedName>
        <fullName evidence="3">IPT/TIG domain-containing protein</fullName>
    </submittedName>
</protein>
<comment type="caution">
    <text evidence="3">The sequence shown here is derived from an EMBL/GenBank/DDBJ whole genome shotgun (WGS) entry which is preliminary data.</text>
</comment>
<proteinExistence type="predicted"/>
<evidence type="ECO:0000259" key="2">
    <source>
        <dbReference type="Pfam" id="PF01833"/>
    </source>
</evidence>
<keyword evidence="1" id="KW-0732">Signal</keyword>
<feature type="domain" description="IPT/TIG" evidence="2">
    <location>
        <begin position="42"/>
        <end position="109"/>
    </location>
</feature>
<dbReference type="PROSITE" id="PS51257">
    <property type="entry name" value="PROKAR_LIPOPROTEIN"/>
    <property type="match status" value="1"/>
</dbReference>
<dbReference type="InterPro" id="IPR002909">
    <property type="entry name" value="IPT_dom"/>
</dbReference>
<feature type="domain" description="IPT/TIG" evidence="2">
    <location>
        <begin position="132"/>
        <end position="220"/>
    </location>
</feature>
<dbReference type="InterPro" id="IPR014756">
    <property type="entry name" value="Ig_E-set"/>
</dbReference>
<dbReference type="RefSeq" id="WP_200064890.1">
    <property type="nucleotide sequence ID" value="NZ_JAEHFW010000001.1"/>
</dbReference>
<dbReference type="InterPro" id="IPR013783">
    <property type="entry name" value="Ig-like_fold"/>
</dbReference>
<dbReference type="Proteomes" id="UP000613193">
    <property type="component" value="Unassembled WGS sequence"/>
</dbReference>
<reference evidence="3" key="1">
    <citation type="submission" date="2020-12" db="EMBL/GenBank/DDBJ databases">
        <title>Bacterial novel species Mucilaginibacter sp. SD-g isolated from soil.</title>
        <authorList>
            <person name="Jung H.-Y."/>
        </authorList>
    </citation>
    <scope>NUCLEOTIDE SEQUENCE</scope>
    <source>
        <strain evidence="3">SD-g</strain>
    </source>
</reference>
<evidence type="ECO:0000313" key="4">
    <source>
        <dbReference type="Proteomes" id="UP000613193"/>
    </source>
</evidence>
<feature type="chain" id="PRO_5038059281" evidence="1">
    <location>
        <begin position="28"/>
        <end position="543"/>
    </location>
</feature>
<feature type="signal peptide" evidence="1">
    <location>
        <begin position="1"/>
        <end position="27"/>
    </location>
</feature>
<accession>A0A934PSH6</accession>
<dbReference type="SUPFAM" id="SSF81296">
    <property type="entry name" value="E set domains"/>
    <property type="match status" value="2"/>
</dbReference>
<dbReference type="AlphaFoldDB" id="A0A934PSH6"/>
<evidence type="ECO:0000256" key="1">
    <source>
        <dbReference type="SAM" id="SignalP"/>
    </source>
</evidence>
<organism evidence="3 4">
    <name type="scientific">Mucilaginibacter segetis</name>
    <dbReference type="NCBI Taxonomy" id="2793071"/>
    <lineage>
        <taxon>Bacteria</taxon>
        <taxon>Pseudomonadati</taxon>
        <taxon>Bacteroidota</taxon>
        <taxon>Sphingobacteriia</taxon>
        <taxon>Sphingobacteriales</taxon>
        <taxon>Sphingobacteriaceae</taxon>
        <taxon>Mucilaginibacter</taxon>
    </lineage>
</organism>
<dbReference type="Gene3D" id="2.60.40.10">
    <property type="entry name" value="Immunoglobulins"/>
    <property type="match status" value="2"/>
</dbReference>
<dbReference type="SUPFAM" id="SSF63829">
    <property type="entry name" value="Calcium-dependent phosphotriesterase"/>
    <property type="match status" value="1"/>
</dbReference>
<evidence type="ECO:0000313" key="3">
    <source>
        <dbReference type="EMBL" id="MBK0378687.1"/>
    </source>
</evidence>
<dbReference type="Pfam" id="PF01833">
    <property type="entry name" value="TIG"/>
    <property type="match status" value="2"/>
</dbReference>